<dbReference type="OrthoDB" id="6487134at2759"/>
<dbReference type="EMBL" id="DS614607">
    <property type="protein sequence ID" value="EEC00320.1"/>
    <property type="molecule type" value="Genomic_DNA"/>
</dbReference>
<dbReference type="EnsemblMetazoa" id="ISCW000810-RA">
    <property type="protein sequence ID" value="ISCW000810-PA"/>
    <property type="gene ID" value="ISCW000810"/>
</dbReference>
<gene>
    <name evidence="1" type="ORF">IscW_ISCW000810</name>
</gene>
<reference evidence="1 3" key="1">
    <citation type="submission" date="2008-03" db="EMBL/GenBank/DDBJ databases">
        <title>Annotation of Ixodes scapularis.</title>
        <authorList>
            <consortium name="Ixodes scapularis Genome Project Consortium"/>
            <person name="Caler E."/>
            <person name="Hannick L.I."/>
            <person name="Bidwell S."/>
            <person name="Joardar V."/>
            <person name="Thiagarajan M."/>
            <person name="Amedeo P."/>
            <person name="Galinsky K.J."/>
            <person name="Schobel S."/>
            <person name="Inman J."/>
            <person name="Hostetler J."/>
            <person name="Miller J."/>
            <person name="Hammond M."/>
            <person name="Megy K."/>
            <person name="Lawson D."/>
            <person name="Kodira C."/>
            <person name="Sutton G."/>
            <person name="Meyer J."/>
            <person name="Hill C.A."/>
            <person name="Birren B."/>
            <person name="Nene V."/>
            <person name="Collins F."/>
            <person name="Alarcon-Chaidez F."/>
            <person name="Wikel S."/>
            <person name="Strausberg R."/>
        </authorList>
    </citation>
    <scope>NUCLEOTIDE SEQUENCE [LARGE SCALE GENOMIC DNA]</scope>
    <source>
        <strain evidence="3">Wikel</strain>
        <strain evidence="1">Wikel colony</strain>
    </source>
</reference>
<dbReference type="EMBL" id="ABJB010965671">
    <property type="status" value="NOT_ANNOTATED_CDS"/>
    <property type="molecule type" value="Genomic_DNA"/>
</dbReference>
<proteinExistence type="predicted"/>
<dbReference type="PaxDb" id="6945-B7P148"/>
<keyword evidence="3" id="KW-1185">Reference proteome</keyword>
<reference evidence="2" key="2">
    <citation type="submission" date="2020-05" db="UniProtKB">
        <authorList>
            <consortium name="EnsemblMetazoa"/>
        </authorList>
    </citation>
    <scope>IDENTIFICATION</scope>
    <source>
        <strain evidence="2">wikel</strain>
    </source>
</reference>
<dbReference type="AlphaFoldDB" id="B7P148"/>
<name>B7P148_IXOSC</name>
<dbReference type="HOGENOM" id="CLU_2294693_0_0_1"/>
<dbReference type="InParanoid" id="B7P148"/>
<dbReference type="VEuPathDB" id="VectorBase:ISCP_033190"/>
<sequence>MYSKLQEMITRNRGARDVSELYNPNNINLVMQEKAVLLLDKYSPKLHLSHMCPSLKGRLYIGKGSLYLWNCVWVTQRDFPKDVIVEINKRLYTYVTNLSMM</sequence>
<organism>
    <name type="scientific">Ixodes scapularis</name>
    <name type="common">Black-legged tick</name>
    <name type="synonym">Deer tick</name>
    <dbReference type="NCBI Taxonomy" id="6945"/>
    <lineage>
        <taxon>Eukaryota</taxon>
        <taxon>Metazoa</taxon>
        <taxon>Ecdysozoa</taxon>
        <taxon>Arthropoda</taxon>
        <taxon>Chelicerata</taxon>
        <taxon>Arachnida</taxon>
        <taxon>Acari</taxon>
        <taxon>Parasitiformes</taxon>
        <taxon>Ixodida</taxon>
        <taxon>Ixodoidea</taxon>
        <taxon>Ixodidae</taxon>
        <taxon>Ixodinae</taxon>
        <taxon>Ixodes</taxon>
    </lineage>
</organism>
<evidence type="ECO:0000313" key="2">
    <source>
        <dbReference type="EnsemblMetazoa" id="ISCW000810-PA"/>
    </source>
</evidence>
<evidence type="ECO:0000313" key="1">
    <source>
        <dbReference type="EMBL" id="EEC00320.1"/>
    </source>
</evidence>
<dbReference type="Proteomes" id="UP000001555">
    <property type="component" value="Unassembled WGS sequence"/>
</dbReference>
<accession>B7P148</accession>
<dbReference type="VEuPathDB" id="VectorBase:ISCI000810"/>
<dbReference type="VEuPathDB" id="VectorBase:ISCW000810"/>
<protein>
    <submittedName>
        <fullName evidence="1 2">Uncharacterized protein</fullName>
    </submittedName>
</protein>
<evidence type="ECO:0000313" key="3">
    <source>
        <dbReference type="Proteomes" id="UP000001555"/>
    </source>
</evidence>